<protein>
    <submittedName>
        <fullName evidence="1">Uncharacterized protein</fullName>
    </submittedName>
</protein>
<dbReference type="AlphaFoldDB" id="A0A540L8Z0"/>
<evidence type="ECO:0000313" key="2">
    <source>
        <dbReference type="Proteomes" id="UP000315295"/>
    </source>
</evidence>
<gene>
    <name evidence="1" type="ORF">C1H46_031757</name>
</gene>
<accession>A0A540L8Z0</accession>
<dbReference type="Proteomes" id="UP000315295">
    <property type="component" value="Unassembled WGS sequence"/>
</dbReference>
<evidence type="ECO:0000313" key="1">
    <source>
        <dbReference type="EMBL" id="TQD82722.1"/>
    </source>
</evidence>
<comment type="caution">
    <text evidence="1">The sequence shown here is derived from an EMBL/GenBank/DDBJ whole genome shotgun (WGS) entry which is preliminary data.</text>
</comment>
<sequence>MATITGRVVSYNLGTRKLKYLPIDWFNVDKLLIRAVVYVESIVSVTRGNKKLKGIERNRSNISKIFQKVAKV</sequence>
<organism evidence="1 2">
    <name type="scientific">Malus baccata</name>
    <name type="common">Siberian crab apple</name>
    <name type="synonym">Pyrus baccata</name>
    <dbReference type="NCBI Taxonomy" id="106549"/>
    <lineage>
        <taxon>Eukaryota</taxon>
        <taxon>Viridiplantae</taxon>
        <taxon>Streptophyta</taxon>
        <taxon>Embryophyta</taxon>
        <taxon>Tracheophyta</taxon>
        <taxon>Spermatophyta</taxon>
        <taxon>Magnoliopsida</taxon>
        <taxon>eudicotyledons</taxon>
        <taxon>Gunneridae</taxon>
        <taxon>Pentapetalae</taxon>
        <taxon>rosids</taxon>
        <taxon>fabids</taxon>
        <taxon>Rosales</taxon>
        <taxon>Rosaceae</taxon>
        <taxon>Amygdaloideae</taxon>
        <taxon>Maleae</taxon>
        <taxon>Malus</taxon>
    </lineage>
</organism>
<reference evidence="1 2" key="1">
    <citation type="journal article" date="2019" name="G3 (Bethesda)">
        <title>Sequencing of a Wild Apple (Malus baccata) Genome Unravels the Differences Between Cultivated and Wild Apple Species Regarding Disease Resistance and Cold Tolerance.</title>
        <authorList>
            <person name="Chen X."/>
        </authorList>
    </citation>
    <scope>NUCLEOTIDE SEQUENCE [LARGE SCALE GENOMIC DNA]</scope>
    <source>
        <strain evidence="2">cv. Shandingzi</strain>
        <tissue evidence="1">Leaves</tissue>
    </source>
</reference>
<keyword evidence="2" id="KW-1185">Reference proteome</keyword>
<proteinExistence type="predicted"/>
<name>A0A540L8Z0_MALBA</name>
<dbReference type="EMBL" id="VIEB01000711">
    <property type="protein sequence ID" value="TQD82722.1"/>
    <property type="molecule type" value="Genomic_DNA"/>
</dbReference>